<evidence type="ECO:0000313" key="7">
    <source>
        <dbReference type="Proteomes" id="UP000824193"/>
    </source>
</evidence>
<dbReference type="Proteomes" id="UP000824193">
    <property type="component" value="Unassembled WGS sequence"/>
</dbReference>
<dbReference type="InterPro" id="IPR011055">
    <property type="entry name" value="Dup_hybrid_motif"/>
</dbReference>
<dbReference type="Gene3D" id="6.10.250.3150">
    <property type="match status" value="1"/>
</dbReference>
<organism evidence="6 7">
    <name type="scientific">Candidatus Allofournierella pullicola</name>
    <dbReference type="NCBI Taxonomy" id="2838596"/>
    <lineage>
        <taxon>Bacteria</taxon>
        <taxon>Bacillati</taxon>
        <taxon>Bacillota</taxon>
        <taxon>Clostridia</taxon>
        <taxon>Eubacteriales</taxon>
        <taxon>Oscillospiraceae</taxon>
        <taxon>Allofournierella</taxon>
    </lineage>
</organism>
<gene>
    <name evidence="6" type="ORF">H9865_02600</name>
</gene>
<feature type="domain" description="Peptidoglycan hydrolase PcsB coiled-coil" evidence="5">
    <location>
        <begin position="101"/>
        <end position="173"/>
    </location>
</feature>
<keyword evidence="2" id="KW-0175">Coiled coil</keyword>
<comment type="caution">
    <text evidence="6">The sequence shown here is derived from an EMBL/GenBank/DDBJ whole genome shotgun (WGS) entry which is preliminary data.</text>
</comment>
<evidence type="ECO:0000256" key="3">
    <source>
        <dbReference type="SAM" id="SignalP"/>
    </source>
</evidence>
<dbReference type="EMBL" id="DXFW01000007">
    <property type="protein sequence ID" value="HIX04992.1"/>
    <property type="molecule type" value="Genomic_DNA"/>
</dbReference>
<dbReference type="InterPro" id="IPR016047">
    <property type="entry name" value="M23ase_b-sheet_dom"/>
</dbReference>
<dbReference type="InterPro" id="IPR057309">
    <property type="entry name" value="PcsB_CC"/>
</dbReference>
<dbReference type="SUPFAM" id="SSF51261">
    <property type="entry name" value="Duplicated hybrid motif"/>
    <property type="match status" value="1"/>
</dbReference>
<dbReference type="CDD" id="cd12797">
    <property type="entry name" value="M23_peptidase"/>
    <property type="match status" value="1"/>
</dbReference>
<evidence type="ECO:0000259" key="4">
    <source>
        <dbReference type="Pfam" id="PF01551"/>
    </source>
</evidence>
<keyword evidence="1 3" id="KW-0732">Signal</keyword>
<feature type="signal peptide" evidence="3">
    <location>
        <begin position="1"/>
        <end position="32"/>
    </location>
</feature>
<reference evidence="6" key="1">
    <citation type="journal article" date="2021" name="PeerJ">
        <title>Extensive microbial diversity within the chicken gut microbiome revealed by metagenomics and culture.</title>
        <authorList>
            <person name="Gilroy R."/>
            <person name="Ravi A."/>
            <person name="Getino M."/>
            <person name="Pursley I."/>
            <person name="Horton D.L."/>
            <person name="Alikhan N.F."/>
            <person name="Baker D."/>
            <person name="Gharbi K."/>
            <person name="Hall N."/>
            <person name="Watson M."/>
            <person name="Adriaenssens E.M."/>
            <person name="Foster-Nyarko E."/>
            <person name="Jarju S."/>
            <person name="Secka A."/>
            <person name="Antonio M."/>
            <person name="Oren A."/>
            <person name="Chaudhuri R.R."/>
            <person name="La Ragione R."/>
            <person name="Hildebrand F."/>
            <person name="Pallen M.J."/>
        </authorList>
    </citation>
    <scope>NUCLEOTIDE SEQUENCE</scope>
    <source>
        <strain evidence="6">2239</strain>
    </source>
</reference>
<dbReference type="Gene3D" id="2.70.70.10">
    <property type="entry name" value="Glucose Permease (Domain IIA)"/>
    <property type="match status" value="1"/>
</dbReference>
<dbReference type="Pfam" id="PF24568">
    <property type="entry name" value="CC_PcsB"/>
    <property type="match status" value="1"/>
</dbReference>
<dbReference type="PANTHER" id="PTHR21666">
    <property type="entry name" value="PEPTIDASE-RELATED"/>
    <property type="match status" value="1"/>
</dbReference>
<feature type="coiled-coil region" evidence="2">
    <location>
        <begin position="154"/>
        <end position="244"/>
    </location>
</feature>
<protein>
    <submittedName>
        <fullName evidence="6">Peptidoglycan DD-metalloendopeptidase family protein</fullName>
    </submittedName>
</protein>
<evidence type="ECO:0000259" key="5">
    <source>
        <dbReference type="Pfam" id="PF24568"/>
    </source>
</evidence>
<proteinExistence type="predicted"/>
<evidence type="ECO:0000313" key="6">
    <source>
        <dbReference type="EMBL" id="HIX04992.1"/>
    </source>
</evidence>
<accession>A0A9D2ADK9</accession>
<sequence>MKRIKPVLCRTACGLLAAALLSPVLLAPPAAADYKSDWEQKEQELAAEKEKYEQIENQKDQAKKQQQSLKNQQSIILDQISQSIEQINQKELEISNQEQVIAEKQAEIDERWGDFKDRMQAMQVMHDSGAVAMITSAQNLYDLLTFSTTLQQISQKDTDVLEEMNAQKAQLEEEKKELEQAMAELESAKAALEEKSGQLSANIQAQDAAISKLDADAKAQEQVVAEKQKLADEAEAAYEQWVKQNASSGSGECAEGFIWPLPSAGRVTTEFGANQWVNGVFSSGHKGIDIAIAGGTPIYAAHNGTVVATTGHSSYGNVVMIDNGDGISTLYAHMQGPAIVGVGSTVTQGQVIGYVGSTGNSSGNHLHFEVRVNGVRQNPRNYISPP</sequence>
<dbReference type="AlphaFoldDB" id="A0A9D2ADK9"/>
<dbReference type="PANTHER" id="PTHR21666:SF270">
    <property type="entry name" value="MUREIN HYDROLASE ACTIVATOR ENVC"/>
    <property type="match status" value="1"/>
</dbReference>
<evidence type="ECO:0000256" key="1">
    <source>
        <dbReference type="ARBA" id="ARBA00022729"/>
    </source>
</evidence>
<evidence type="ECO:0000256" key="2">
    <source>
        <dbReference type="SAM" id="Coils"/>
    </source>
</evidence>
<dbReference type="GO" id="GO:0004222">
    <property type="term" value="F:metalloendopeptidase activity"/>
    <property type="evidence" value="ECO:0007669"/>
    <property type="project" value="TreeGrafter"/>
</dbReference>
<feature type="coiled-coil region" evidence="2">
    <location>
        <begin position="31"/>
        <end position="107"/>
    </location>
</feature>
<reference evidence="6" key="2">
    <citation type="submission" date="2021-04" db="EMBL/GenBank/DDBJ databases">
        <authorList>
            <person name="Gilroy R."/>
        </authorList>
    </citation>
    <scope>NUCLEOTIDE SEQUENCE</scope>
    <source>
        <strain evidence="6">2239</strain>
    </source>
</reference>
<dbReference type="Pfam" id="PF01551">
    <property type="entry name" value="Peptidase_M23"/>
    <property type="match status" value="1"/>
</dbReference>
<name>A0A9D2ADK9_9FIRM</name>
<dbReference type="InterPro" id="IPR050570">
    <property type="entry name" value="Cell_wall_metabolism_enzyme"/>
</dbReference>
<feature type="chain" id="PRO_5039731402" evidence="3">
    <location>
        <begin position="33"/>
        <end position="386"/>
    </location>
</feature>
<feature type="domain" description="M23ase beta-sheet core" evidence="4">
    <location>
        <begin position="284"/>
        <end position="379"/>
    </location>
</feature>